<dbReference type="PANTHER" id="PTHR45138">
    <property type="entry name" value="REGULATORY COMPONENTS OF SENSORY TRANSDUCTION SYSTEM"/>
    <property type="match status" value="1"/>
</dbReference>
<dbReference type="Pfam" id="PF00990">
    <property type="entry name" value="GGDEF"/>
    <property type="match status" value="1"/>
</dbReference>
<reference evidence="2 3" key="1">
    <citation type="submission" date="2018-08" db="EMBL/GenBank/DDBJ databases">
        <title>Lysinibacillus sp. YLB-03 draft genome sequence.</title>
        <authorList>
            <person name="Yu L."/>
        </authorList>
    </citation>
    <scope>NUCLEOTIDE SEQUENCE [LARGE SCALE GENOMIC DNA]</scope>
    <source>
        <strain evidence="2 3">YLB-03</strain>
    </source>
</reference>
<sequence>MMRKHNGMKLRYIISMLVLLTILLTTLVTGYSMKAVLNETLTENYLNKNYEYAKKTALDTSVLIEEMKENVENLSKSIADGNFTQEKMNQWYLANGNSFNSIFSTDDQGVVLWMSPLKIGNNKVHPGTQLRDPLMNKALEERRPFISSPYLVQSGNLLILISHPVYDDQGTYKGTVGGTVYINGENTMNSLLGNQVILDNSSSFIVDHQGTIIFHTNKKDINVNIAEYPIMDIISKKESGSAKFIGNEDIEYFTGYAYLENTDWVVVSQTPVSIMENPLEELTKKVIINSLPLLIIILIAALIISSRISTPLTKLAVFSRNAIVNGKVHETNKQIQLKSSISEVRQLYHDIQEHIQLLTDQNQKDGLTGLSNRRIFDSQIKDWVETKTPFAVIMFDIDRFKLVNDTYGHLVGDDVLKYVANILQDYCREDDGCFRYGGEEFILLLKGIQTEEAVQIAEKLRTGIANTISPTGEPITISLGITVLRDEDHHPKTIIERADTALYHSKQTGRNRTTIYEQINEKSASSK</sequence>
<dbReference type="PROSITE" id="PS50887">
    <property type="entry name" value="GGDEF"/>
    <property type="match status" value="1"/>
</dbReference>
<organism evidence="2 3">
    <name type="scientific">Ureibacillus yapensis</name>
    <dbReference type="NCBI Taxonomy" id="2304605"/>
    <lineage>
        <taxon>Bacteria</taxon>
        <taxon>Bacillati</taxon>
        <taxon>Bacillota</taxon>
        <taxon>Bacilli</taxon>
        <taxon>Bacillales</taxon>
        <taxon>Caryophanaceae</taxon>
        <taxon>Ureibacillus</taxon>
    </lineage>
</organism>
<dbReference type="InterPro" id="IPR050469">
    <property type="entry name" value="Diguanylate_Cyclase"/>
</dbReference>
<dbReference type="SMART" id="SM00267">
    <property type="entry name" value="GGDEF"/>
    <property type="match status" value="1"/>
</dbReference>
<dbReference type="InterPro" id="IPR000160">
    <property type="entry name" value="GGDEF_dom"/>
</dbReference>
<dbReference type="AlphaFoldDB" id="A0A396S9Z1"/>
<dbReference type="Gene3D" id="3.30.450.20">
    <property type="entry name" value="PAS domain"/>
    <property type="match status" value="1"/>
</dbReference>
<dbReference type="GO" id="GO:1902201">
    <property type="term" value="P:negative regulation of bacterial-type flagellum-dependent cell motility"/>
    <property type="evidence" value="ECO:0007669"/>
    <property type="project" value="TreeGrafter"/>
</dbReference>
<protein>
    <submittedName>
        <fullName evidence="2">Sensor domain-containing diguanylate cyclase</fullName>
    </submittedName>
</protein>
<evidence type="ECO:0000313" key="2">
    <source>
        <dbReference type="EMBL" id="RHW32759.1"/>
    </source>
</evidence>
<dbReference type="PANTHER" id="PTHR45138:SF9">
    <property type="entry name" value="DIGUANYLATE CYCLASE DGCM-RELATED"/>
    <property type="match status" value="1"/>
</dbReference>
<dbReference type="FunFam" id="3.30.70.270:FF:000001">
    <property type="entry name" value="Diguanylate cyclase domain protein"/>
    <property type="match status" value="1"/>
</dbReference>
<name>A0A396S9Z1_9BACL</name>
<dbReference type="Proteomes" id="UP000265692">
    <property type="component" value="Unassembled WGS sequence"/>
</dbReference>
<dbReference type="NCBIfam" id="TIGR00254">
    <property type="entry name" value="GGDEF"/>
    <property type="match status" value="1"/>
</dbReference>
<dbReference type="InterPro" id="IPR029151">
    <property type="entry name" value="Sensor-like_sf"/>
</dbReference>
<dbReference type="GO" id="GO:0052621">
    <property type="term" value="F:diguanylate cyclase activity"/>
    <property type="evidence" value="ECO:0007669"/>
    <property type="project" value="TreeGrafter"/>
</dbReference>
<evidence type="ECO:0000313" key="3">
    <source>
        <dbReference type="Proteomes" id="UP000265692"/>
    </source>
</evidence>
<comment type="caution">
    <text evidence="2">The sequence shown here is derived from an EMBL/GenBank/DDBJ whole genome shotgun (WGS) entry which is preliminary data.</text>
</comment>
<dbReference type="CDD" id="cd18774">
    <property type="entry name" value="PDC2_HK_sensor"/>
    <property type="match status" value="1"/>
</dbReference>
<dbReference type="GO" id="GO:0043709">
    <property type="term" value="P:cell adhesion involved in single-species biofilm formation"/>
    <property type="evidence" value="ECO:0007669"/>
    <property type="project" value="TreeGrafter"/>
</dbReference>
<gene>
    <name evidence="2" type="ORF">D1B33_16460</name>
</gene>
<dbReference type="OrthoDB" id="9759607at2"/>
<evidence type="ECO:0000259" key="1">
    <source>
        <dbReference type="PROSITE" id="PS50887"/>
    </source>
</evidence>
<keyword evidence="3" id="KW-1185">Reference proteome</keyword>
<dbReference type="InterPro" id="IPR043128">
    <property type="entry name" value="Rev_trsase/Diguanyl_cyclase"/>
</dbReference>
<dbReference type="InterPro" id="IPR029787">
    <property type="entry name" value="Nucleotide_cyclase"/>
</dbReference>
<dbReference type="CDD" id="cd18773">
    <property type="entry name" value="PDC1_HK_sensor"/>
    <property type="match status" value="1"/>
</dbReference>
<dbReference type="EMBL" id="QWEI01000012">
    <property type="protein sequence ID" value="RHW32759.1"/>
    <property type="molecule type" value="Genomic_DNA"/>
</dbReference>
<dbReference type="CDD" id="cd01949">
    <property type="entry name" value="GGDEF"/>
    <property type="match status" value="1"/>
</dbReference>
<dbReference type="SUPFAM" id="SSF55073">
    <property type="entry name" value="Nucleotide cyclase"/>
    <property type="match status" value="1"/>
</dbReference>
<accession>A0A396S9Z1</accession>
<dbReference type="Gene3D" id="3.30.70.270">
    <property type="match status" value="1"/>
</dbReference>
<dbReference type="GO" id="GO:0005886">
    <property type="term" value="C:plasma membrane"/>
    <property type="evidence" value="ECO:0007669"/>
    <property type="project" value="TreeGrafter"/>
</dbReference>
<proteinExistence type="predicted"/>
<dbReference type="RefSeq" id="WP_118877500.1">
    <property type="nucleotide sequence ID" value="NZ_QWEI01000012.1"/>
</dbReference>
<dbReference type="SUPFAM" id="SSF103190">
    <property type="entry name" value="Sensory domain-like"/>
    <property type="match status" value="1"/>
</dbReference>
<feature type="domain" description="GGDEF" evidence="1">
    <location>
        <begin position="388"/>
        <end position="518"/>
    </location>
</feature>